<reference evidence="8" key="2">
    <citation type="submission" date="2025-08" db="UniProtKB">
        <authorList>
            <consortium name="Ensembl"/>
        </authorList>
    </citation>
    <scope>IDENTIFICATION</scope>
</reference>
<proteinExistence type="predicted"/>
<organism evidence="8 9">
    <name type="scientific">Otolemur garnettii</name>
    <name type="common">Small-eared galago</name>
    <name type="synonym">Garnett's greater bushbaby</name>
    <dbReference type="NCBI Taxonomy" id="30611"/>
    <lineage>
        <taxon>Eukaryota</taxon>
        <taxon>Metazoa</taxon>
        <taxon>Chordata</taxon>
        <taxon>Craniata</taxon>
        <taxon>Vertebrata</taxon>
        <taxon>Euteleostomi</taxon>
        <taxon>Mammalia</taxon>
        <taxon>Eutheria</taxon>
        <taxon>Euarchontoglires</taxon>
        <taxon>Primates</taxon>
        <taxon>Strepsirrhini</taxon>
        <taxon>Lorisiformes</taxon>
        <taxon>Galagidae</taxon>
        <taxon>Otolemur</taxon>
    </lineage>
</organism>
<dbReference type="GeneTree" id="ENSGT00940000159699"/>
<name>H0WV04_OTOGA</name>
<dbReference type="GO" id="GO:0005929">
    <property type="term" value="C:cilium"/>
    <property type="evidence" value="ECO:0007669"/>
    <property type="project" value="TreeGrafter"/>
</dbReference>
<dbReference type="PANTHER" id="PTHR45912:SF3">
    <property type="entry name" value="CILIA- AND FLAGELLA-ASSOCIATED PROTEIN 47"/>
    <property type="match status" value="1"/>
</dbReference>
<dbReference type="EMBL" id="AAQR03105209">
    <property type="status" value="NOT_ANNOTATED_CDS"/>
    <property type="molecule type" value="Genomic_DNA"/>
</dbReference>
<feature type="compositionally biased region" description="Basic and acidic residues" evidence="6">
    <location>
        <begin position="14"/>
        <end position="39"/>
    </location>
</feature>
<dbReference type="Proteomes" id="UP000005225">
    <property type="component" value="Unassembled WGS sequence"/>
</dbReference>
<feature type="region of interest" description="Disordered" evidence="6">
    <location>
        <begin position="653"/>
        <end position="739"/>
    </location>
</feature>
<dbReference type="PANTHER" id="PTHR45912">
    <property type="entry name" value="CILIA- AND FLAGELLA-ASSOCIATED PROTEIN 47"/>
    <property type="match status" value="1"/>
</dbReference>
<evidence type="ECO:0000313" key="9">
    <source>
        <dbReference type="Proteomes" id="UP000005225"/>
    </source>
</evidence>
<accession>H0WV04</accession>
<evidence type="ECO:0000256" key="1">
    <source>
        <dbReference type="ARBA" id="ARBA00004138"/>
    </source>
</evidence>
<dbReference type="AlphaFoldDB" id="H0WV04"/>
<dbReference type="Pfam" id="PF22544">
    <property type="entry name" value="HYDIN_VesB_CFA65-like_Ig"/>
    <property type="match status" value="1"/>
</dbReference>
<evidence type="ECO:0000256" key="3">
    <source>
        <dbReference type="ARBA" id="ARBA00022490"/>
    </source>
</evidence>
<keyword evidence="5" id="KW-0966">Cell projection</keyword>
<protein>
    <recommendedName>
        <fullName evidence="7">HYDIN/VesB/CFA65-like Ig-like domain-containing protein</fullName>
    </recommendedName>
</protein>
<dbReference type="Ensembl" id="ENSOGAT00000006831.2">
    <property type="protein sequence ID" value="ENSOGAP00000006111.2"/>
    <property type="gene ID" value="ENSOGAG00000006827.2"/>
</dbReference>
<dbReference type="InterPro" id="IPR053879">
    <property type="entry name" value="HYDIN_VesB_CFA65-like_Ig"/>
</dbReference>
<feature type="domain" description="HYDIN/VesB/CFA65-like Ig-like" evidence="7">
    <location>
        <begin position="142"/>
        <end position="228"/>
    </location>
</feature>
<evidence type="ECO:0000256" key="4">
    <source>
        <dbReference type="ARBA" id="ARBA00023069"/>
    </source>
</evidence>
<dbReference type="STRING" id="30611.ENSOGAP00000006111"/>
<dbReference type="InterPro" id="IPR013783">
    <property type="entry name" value="Ig-like_fold"/>
</dbReference>
<dbReference type="EMBL" id="AAQR03105211">
    <property type="status" value="NOT_ANNOTATED_CDS"/>
    <property type="molecule type" value="Genomic_DNA"/>
</dbReference>
<feature type="compositionally biased region" description="Polar residues" evidence="6">
    <location>
        <begin position="1"/>
        <end position="11"/>
    </location>
</feature>
<keyword evidence="9" id="KW-1185">Reference proteome</keyword>
<reference evidence="9" key="1">
    <citation type="submission" date="2011-03" db="EMBL/GenBank/DDBJ databases">
        <title>Version 3 of the genome sequence of Otolemur garnettii (Bushbaby).</title>
        <authorList>
            <consortium name="The Broad Institute Genome Sequencing Platform"/>
            <person name="Di Palma F."/>
            <person name="Johnson J."/>
            <person name="Lander E.S."/>
            <person name="Lindblad-Toh K."/>
            <person name="Jaffe D.B."/>
            <person name="Gnerre S."/>
            <person name="MacCallum I."/>
            <person name="Przybylski D."/>
            <person name="Ribeiro F.J."/>
            <person name="Burton J.N."/>
            <person name="Walker B.J."/>
            <person name="Sharpe T."/>
            <person name="Hall G."/>
        </authorList>
    </citation>
    <scope>NUCLEOTIDE SEQUENCE [LARGE SCALE GENOMIC DNA]</scope>
</reference>
<dbReference type="Gene3D" id="2.60.40.10">
    <property type="entry name" value="Immunoglobulins"/>
    <property type="match status" value="5"/>
</dbReference>
<dbReference type="OMA" id="TPSEMKF"/>
<keyword evidence="4" id="KW-0969">Cilium</keyword>
<dbReference type="EMBL" id="AAQR03105210">
    <property type="status" value="NOT_ANNOTATED_CDS"/>
    <property type="molecule type" value="Genomic_DNA"/>
</dbReference>
<evidence type="ECO:0000259" key="7">
    <source>
        <dbReference type="Pfam" id="PF22544"/>
    </source>
</evidence>
<dbReference type="InParanoid" id="H0WV04"/>
<reference evidence="8" key="3">
    <citation type="submission" date="2025-09" db="UniProtKB">
        <authorList>
            <consortium name="Ensembl"/>
        </authorList>
    </citation>
    <scope>IDENTIFICATION</scope>
</reference>
<dbReference type="GO" id="GO:0007288">
    <property type="term" value="P:sperm axoneme assembly"/>
    <property type="evidence" value="ECO:0007669"/>
    <property type="project" value="TreeGrafter"/>
</dbReference>
<dbReference type="eggNOG" id="ENOG502QQ4Q">
    <property type="taxonomic scope" value="Eukaryota"/>
</dbReference>
<dbReference type="HOGENOM" id="CLU_008435_0_0_1"/>
<feature type="compositionally biased region" description="Basic and acidic residues" evidence="6">
    <location>
        <begin position="724"/>
        <end position="738"/>
    </location>
</feature>
<evidence type="ECO:0000256" key="5">
    <source>
        <dbReference type="ARBA" id="ARBA00023273"/>
    </source>
</evidence>
<evidence type="ECO:0000313" key="8">
    <source>
        <dbReference type="Ensembl" id="ENSOGAP00000006111.2"/>
    </source>
</evidence>
<evidence type="ECO:0000256" key="6">
    <source>
        <dbReference type="SAM" id="MobiDB-lite"/>
    </source>
</evidence>
<comment type="subcellular location">
    <subcellularLocation>
        <location evidence="1">Cell projection</location>
        <location evidence="1">Cilium</location>
    </subcellularLocation>
    <subcellularLocation>
        <location evidence="2">Cytoplasm</location>
    </subcellularLocation>
</comment>
<keyword evidence="3" id="KW-0963">Cytoplasm</keyword>
<feature type="region of interest" description="Disordered" evidence="6">
    <location>
        <begin position="1"/>
        <end position="39"/>
    </location>
</feature>
<evidence type="ECO:0000256" key="2">
    <source>
        <dbReference type="ARBA" id="ARBA00004496"/>
    </source>
</evidence>
<sequence>RRLPSGGSTTLIRRPPDGSDMENDRGSLTPRDAENQKKEVQLRVFPPEMKFLDTVAGKVYRLPITVHNLGRWSQRIRFQEPIKPQFKLLVSTLDRALASGLQMTAIVEYHPDKNENINDQLYITIGNKTLEIPIFGLIPVCKLDIDSEVNFGTLVANSKVYCKEITIVNHGKAPGTFNTEYQGQLPIIISPTSGIVAPESSTVIKVDFCADQPRIVNEKANVILQGRADLLLTICAHVVEQIIELLSKTSDKKLECIDFGSVFFGTSKIEHALLHNYSPEPMNWVAIMQDDSVGQELGTDIHQRTDIALNNLTHVRKMKTMDSTTFISCVPNEGSLQPYEKMLITFCFSPKLIADVKKKIDPSHRQDYAVFLRFETVGSKDRFSTDDNYKTTKSDRFKKVELALTGSGIPVLLQFEPGKILNFSPCVVGEHSELACIIKNQSKSLPVTYNFKKSAHFKIDPEKGKIDEGCIQNVLCSFIPHQIGVFKVKQVIELLGLVADENRQSALMKPFYHVYLEFNSICKPSIKNDRMKITPGMLFSIKGTGQFVIKDLDTYKESAPIAMLQSNKTSLHTHQSNQWSRKDELIALPNDRSGSIRPGDHRKHFRTIFTKTPRYNYVDPDYAYNELEKMRNEIHDNYYTMYIKHLRSVRLKQEKESRESMYPYNDTDIGLQPASGLKSPSPSETDIEEDLSSPDGLTPADELLSTSHITSKEKQSLRRRVHKELKSEPSTPEEKDHCSTILSPKQIHQVIVGPSVLNFGNICVNSTSDHPLHIVNMLPIHIVIHLDADLEELRKTNQFSYVIPPISSTYISIIFESATIGKFWKSFTFTVNNVPGGHILVMAVVRPVKLELSSDQLILRPQGFLMKTCFQGTIRLYNRQNCSAKFEWQPVNTERGIAFCIRPAHGTVEAYSSLECEVKWQPSFNAPEKGEFILHVLEGNTLTLKCVAHVIISLERSFYFESYRLVGYTYVCIITYI</sequence>